<proteinExistence type="predicted"/>
<dbReference type="InParanoid" id="E8R2B5"/>
<feature type="region of interest" description="Disordered" evidence="1">
    <location>
        <begin position="60"/>
        <end position="100"/>
    </location>
</feature>
<evidence type="ECO:0000313" key="4">
    <source>
        <dbReference type="Proteomes" id="UP000008631"/>
    </source>
</evidence>
<gene>
    <name evidence="3" type="ordered locus">Isop_0809</name>
</gene>
<reference key="1">
    <citation type="submission" date="2010-11" db="EMBL/GenBank/DDBJ databases">
        <title>The complete sequence of chromosome of Isophaera pallida ATCC 43644.</title>
        <authorList>
            <consortium name="US DOE Joint Genome Institute (JGI-PGF)"/>
            <person name="Lucas S."/>
            <person name="Copeland A."/>
            <person name="Lapidus A."/>
            <person name="Bruce D."/>
            <person name="Goodwin L."/>
            <person name="Pitluck S."/>
            <person name="Kyrpides N."/>
            <person name="Mavromatis K."/>
            <person name="Pagani I."/>
            <person name="Ivanova N."/>
            <person name="Saunders E."/>
            <person name="Brettin T."/>
            <person name="Detter J.C."/>
            <person name="Han C."/>
            <person name="Tapia R."/>
            <person name="Land M."/>
            <person name="Hauser L."/>
            <person name="Markowitz V."/>
            <person name="Cheng J.-F."/>
            <person name="Hugenholtz P."/>
            <person name="Woyke T."/>
            <person name="Wu D."/>
            <person name="Eisen J.A."/>
        </authorList>
    </citation>
    <scope>NUCLEOTIDE SEQUENCE</scope>
    <source>
        <strain>ATCC 43644</strain>
    </source>
</reference>
<evidence type="ECO:0000256" key="2">
    <source>
        <dbReference type="SAM" id="Phobius"/>
    </source>
</evidence>
<dbReference type="OrthoDB" id="290411at2"/>
<dbReference type="STRING" id="575540.Isop_0809"/>
<keyword evidence="2" id="KW-1133">Transmembrane helix</keyword>
<dbReference type="HOGENOM" id="CLU_2302053_0_0_0"/>
<keyword evidence="4" id="KW-1185">Reference proteome</keyword>
<dbReference type="KEGG" id="ipa:Isop_0809"/>
<name>E8R2B5_ISOPI</name>
<evidence type="ECO:0000313" key="3">
    <source>
        <dbReference type="EMBL" id="ADV61400.1"/>
    </source>
</evidence>
<dbReference type="EMBL" id="CP002353">
    <property type="protein sequence ID" value="ADV61400.1"/>
    <property type="molecule type" value="Genomic_DNA"/>
</dbReference>
<dbReference type="Proteomes" id="UP000008631">
    <property type="component" value="Chromosome"/>
</dbReference>
<dbReference type="AlphaFoldDB" id="E8R2B5"/>
<dbReference type="RefSeq" id="WP_013563689.1">
    <property type="nucleotide sequence ID" value="NC_014962.1"/>
</dbReference>
<feature type="transmembrane region" description="Helical" evidence="2">
    <location>
        <begin position="6"/>
        <end position="27"/>
    </location>
</feature>
<evidence type="ECO:0000256" key="1">
    <source>
        <dbReference type="SAM" id="MobiDB-lite"/>
    </source>
</evidence>
<sequence>MKPSAPQITLMTWLGLTAWVAVTIWLFRQSALWGIIGLSVFKHVAIAQLCQALGVDRRPGPPDAIAGRGESNTAPGSRQGDAQGHNRVAPTGRVVGKMLC</sequence>
<keyword evidence="2" id="KW-0812">Transmembrane</keyword>
<organism evidence="3 4">
    <name type="scientific">Isosphaera pallida (strain ATCC 43644 / DSM 9630 / IS1B)</name>
    <dbReference type="NCBI Taxonomy" id="575540"/>
    <lineage>
        <taxon>Bacteria</taxon>
        <taxon>Pseudomonadati</taxon>
        <taxon>Planctomycetota</taxon>
        <taxon>Planctomycetia</taxon>
        <taxon>Isosphaerales</taxon>
        <taxon>Isosphaeraceae</taxon>
        <taxon>Isosphaera</taxon>
    </lineage>
</organism>
<accession>E8R2B5</accession>
<protein>
    <submittedName>
        <fullName evidence="3">Uncharacterized protein</fullName>
    </submittedName>
</protein>
<reference evidence="3 4" key="2">
    <citation type="journal article" date="2011" name="Stand. Genomic Sci.">
        <title>Complete genome sequence of Isosphaera pallida type strain (IS1B).</title>
        <authorList>
            <consortium name="US DOE Joint Genome Institute (JGI-PGF)"/>
            <person name="Goker M."/>
            <person name="Cleland D."/>
            <person name="Saunders E."/>
            <person name="Lapidus A."/>
            <person name="Nolan M."/>
            <person name="Lucas S."/>
            <person name="Hammon N."/>
            <person name="Deshpande S."/>
            <person name="Cheng J.F."/>
            <person name="Tapia R."/>
            <person name="Han C."/>
            <person name="Goodwin L."/>
            <person name="Pitluck S."/>
            <person name="Liolios K."/>
            <person name="Pagani I."/>
            <person name="Ivanova N."/>
            <person name="Mavromatis K."/>
            <person name="Pati A."/>
            <person name="Chen A."/>
            <person name="Palaniappan K."/>
            <person name="Land M."/>
            <person name="Hauser L."/>
            <person name="Chang Y.J."/>
            <person name="Jeffries C.D."/>
            <person name="Detter J.C."/>
            <person name="Beck B."/>
            <person name="Woyke T."/>
            <person name="Bristow J."/>
            <person name="Eisen J.A."/>
            <person name="Markowitz V."/>
            <person name="Hugenholtz P."/>
            <person name="Kyrpides N.C."/>
            <person name="Klenk H.P."/>
        </authorList>
    </citation>
    <scope>NUCLEOTIDE SEQUENCE [LARGE SCALE GENOMIC DNA]</scope>
    <source>
        <strain evidence="4">ATCC 43644 / DSM 9630 / IS1B</strain>
    </source>
</reference>
<keyword evidence="2" id="KW-0472">Membrane</keyword>